<evidence type="ECO:0000313" key="2">
    <source>
        <dbReference type="Proteomes" id="UP000285596"/>
    </source>
</evidence>
<accession>A0A423UXF8</accession>
<reference evidence="1 2" key="1">
    <citation type="submission" date="2018-08" db="EMBL/GenBank/DDBJ databases">
        <title>Streptomyces globisporus 1912-4Crt, whole genome shotgun sequence.</title>
        <authorList>
            <person name="Matselyukh B."/>
        </authorList>
    </citation>
    <scope>NUCLEOTIDE SEQUENCE [LARGE SCALE GENOMIC DNA]</scope>
    <source>
        <strain evidence="1 2">1912-4Crt</strain>
    </source>
</reference>
<name>A0A423UXF8_STRGL</name>
<evidence type="ECO:0000313" key="1">
    <source>
        <dbReference type="EMBL" id="ROV67022.1"/>
    </source>
</evidence>
<proteinExistence type="predicted"/>
<dbReference type="Proteomes" id="UP000285596">
    <property type="component" value="Unassembled WGS sequence"/>
</dbReference>
<dbReference type="AlphaFoldDB" id="A0A423UXF8"/>
<dbReference type="EMBL" id="QWFA01000096">
    <property type="protein sequence ID" value="ROV67022.1"/>
    <property type="molecule type" value="Genomic_DNA"/>
</dbReference>
<gene>
    <name evidence="1" type="ORF">D3105_18770</name>
</gene>
<protein>
    <submittedName>
        <fullName evidence="1">Uncharacterized protein</fullName>
    </submittedName>
</protein>
<comment type="caution">
    <text evidence="1">The sequence shown here is derived from an EMBL/GenBank/DDBJ whole genome shotgun (WGS) entry which is preliminary data.</text>
</comment>
<organism evidence="1 2">
    <name type="scientific">Streptomyces globisporus</name>
    <dbReference type="NCBI Taxonomy" id="1908"/>
    <lineage>
        <taxon>Bacteria</taxon>
        <taxon>Bacillati</taxon>
        <taxon>Actinomycetota</taxon>
        <taxon>Actinomycetes</taxon>
        <taxon>Kitasatosporales</taxon>
        <taxon>Streptomycetaceae</taxon>
        <taxon>Streptomyces</taxon>
    </lineage>
</organism>
<sequence>MTVWAVCATTPQGYEVVQTPALQVPGDQPVTAACPASKAVLGGGGDVQGDGSSLTRSYPRATAPGQPTLWVVAGHNRSSSSCGVVGYAMCADPIADVTWTTH</sequence>